<feature type="transmembrane region" description="Helical" evidence="1">
    <location>
        <begin position="34"/>
        <end position="52"/>
    </location>
</feature>
<evidence type="ECO:0000313" key="3">
    <source>
        <dbReference type="EMBL" id="CAB4587424.1"/>
    </source>
</evidence>
<gene>
    <name evidence="3" type="ORF">UFOPK1791_00333</name>
</gene>
<keyword evidence="1" id="KW-1133">Transmembrane helix</keyword>
<proteinExistence type="predicted"/>
<feature type="transmembrane region" description="Helical" evidence="1">
    <location>
        <begin position="95"/>
        <end position="111"/>
    </location>
</feature>
<evidence type="ECO:0000259" key="2">
    <source>
        <dbReference type="Pfam" id="PF07331"/>
    </source>
</evidence>
<accession>A0A6J6FKC7</accession>
<dbReference type="InterPro" id="IPR009936">
    <property type="entry name" value="DUF1468"/>
</dbReference>
<reference evidence="3" key="1">
    <citation type="submission" date="2020-05" db="EMBL/GenBank/DDBJ databases">
        <authorList>
            <person name="Chiriac C."/>
            <person name="Salcher M."/>
            <person name="Ghai R."/>
            <person name="Kavagutti S V."/>
        </authorList>
    </citation>
    <scope>NUCLEOTIDE SEQUENCE</scope>
</reference>
<feature type="domain" description="DUF1468" evidence="2">
    <location>
        <begin position="4"/>
        <end position="142"/>
    </location>
</feature>
<keyword evidence="1" id="KW-0472">Membrane</keyword>
<feature type="transmembrane region" description="Helical" evidence="1">
    <location>
        <begin position="118"/>
        <end position="137"/>
    </location>
</feature>
<evidence type="ECO:0000256" key="1">
    <source>
        <dbReference type="SAM" id="Phobius"/>
    </source>
</evidence>
<dbReference type="Pfam" id="PF07331">
    <property type="entry name" value="TctB"/>
    <property type="match status" value="1"/>
</dbReference>
<protein>
    <submittedName>
        <fullName evidence="3">Unannotated protein</fullName>
    </submittedName>
</protein>
<dbReference type="EMBL" id="CAEZUF010000019">
    <property type="protein sequence ID" value="CAB4587424.1"/>
    <property type="molecule type" value="Genomic_DNA"/>
</dbReference>
<keyword evidence="1" id="KW-0812">Transmembrane</keyword>
<sequence>MGSLLLLGLIVIWDTSRTELPALNMTISPKLFPLIIGWFLIALCAILAIQIIRGGTAVPEGLGAGDKIEKSDYKTFAFVLLSFLSYIVLITRGGFVVASTVVFVGIAFSFGNRKFGRTLLIGLIFAAVTYFSFTRYLHVDLPAGILKGIL</sequence>
<name>A0A6J6FKC7_9ZZZZ</name>
<organism evidence="3">
    <name type="scientific">freshwater metagenome</name>
    <dbReference type="NCBI Taxonomy" id="449393"/>
    <lineage>
        <taxon>unclassified sequences</taxon>
        <taxon>metagenomes</taxon>
        <taxon>ecological metagenomes</taxon>
    </lineage>
</organism>
<dbReference type="AlphaFoldDB" id="A0A6J6FKC7"/>